<dbReference type="PANTHER" id="PTHR33495">
    <property type="entry name" value="ANTI-SIGMA FACTOR ANTAGONIST TM_1081-RELATED-RELATED"/>
    <property type="match status" value="1"/>
</dbReference>
<reference evidence="4 5" key="1">
    <citation type="submission" date="2016-10" db="EMBL/GenBank/DDBJ databases">
        <title>Description of Gloeomargarita lithophora gen. nov., sp. nov., a thylakoid-bearing basal-branching cyanobacterium with intracellular carbonates, and proposal for Gloeomargaritales ord. nov.</title>
        <authorList>
            <person name="Moreira D."/>
            <person name="Tavera R."/>
            <person name="Benzerara K."/>
            <person name="Skouri-Panet F."/>
            <person name="Couradeau E."/>
            <person name="Gerard E."/>
            <person name="Loussert C."/>
            <person name="Novelo E."/>
            <person name="Zivanovic Y."/>
            <person name="Lopez-Garcia P."/>
        </authorList>
    </citation>
    <scope>NUCLEOTIDE SEQUENCE [LARGE SCALE GENOMIC DNA]</scope>
    <source>
        <strain evidence="4 5">D10</strain>
    </source>
</reference>
<dbReference type="InterPro" id="IPR036513">
    <property type="entry name" value="STAS_dom_sf"/>
</dbReference>
<evidence type="ECO:0000313" key="4">
    <source>
        <dbReference type="EMBL" id="APB33615.1"/>
    </source>
</evidence>
<organism evidence="4 5">
    <name type="scientific">Gloeomargarita lithophora Alchichica-D10</name>
    <dbReference type="NCBI Taxonomy" id="1188229"/>
    <lineage>
        <taxon>Bacteria</taxon>
        <taxon>Bacillati</taxon>
        <taxon>Cyanobacteriota</taxon>
        <taxon>Cyanophyceae</taxon>
        <taxon>Gloeomargaritales</taxon>
        <taxon>Gloeomargaritaceae</taxon>
        <taxon>Gloeomargarita</taxon>
    </lineage>
</organism>
<dbReference type="RefSeq" id="WP_071454174.1">
    <property type="nucleotide sequence ID" value="NZ_CP017675.1"/>
</dbReference>
<gene>
    <name evidence="4" type="ORF">GlitD10_1294</name>
</gene>
<sequence>MERILFSPITKELFGYPPQTLEIPLTRLDTATAETFKQQCLDLVNKQAQVVGINLSTVDFMDSKGLGALVSCSKQIQALGGKTFLVAPQPQILVLLETVAIHRFIPIYTKREHFEQGQEPDTF</sequence>
<evidence type="ECO:0000313" key="5">
    <source>
        <dbReference type="Proteomes" id="UP000180235"/>
    </source>
</evidence>
<dbReference type="InterPro" id="IPR002645">
    <property type="entry name" value="STAS_dom"/>
</dbReference>
<evidence type="ECO:0000256" key="1">
    <source>
        <dbReference type="ARBA" id="ARBA00009013"/>
    </source>
</evidence>
<dbReference type="NCBIfam" id="TIGR00377">
    <property type="entry name" value="ant_ant_sig"/>
    <property type="match status" value="1"/>
</dbReference>
<dbReference type="KEGG" id="glt:GlitD10_1294"/>
<protein>
    <recommendedName>
        <fullName evidence="2">Anti-sigma factor antagonist</fullName>
    </recommendedName>
</protein>
<feature type="domain" description="STAS" evidence="3">
    <location>
        <begin position="28"/>
        <end position="101"/>
    </location>
</feature>
<dbReference type="OrthoDB" id="9796076at2"/>
<evidence type="ECO:0000259" key="3">
    <source>
        <dbReference type="PROSITE" id="PS50801"/>
    </source>
</evidence>
<dbReference type="PANTHER" id="PTHR33495:SF2">
    <property type="entry name" value="ANTI-SIGMA FACTOR ANTAGONIST TM_1081-RELATED"/>
    <property type="match status" value="1"/>
</dbReference>
<dbReference type="STRING" id="1188229.GlitD10_1294"/>
<dbReference type="InterPro" id="IPR003658">
    <property type="entry name" value="Anti-sigma_ant"/>
</dbReference>
<evidence type="ECO:0000256" key="2">
    <source>
        <dbReference type="RuleBase" id="RU003749"/>
    </source>
</evidence>
<name>A0A1J0ACG8_9CYAN</name>
<keyword evidence="5" id="KW-1185">Reference proteome</keyword>
<dbReference type="GO" id="GO:0043856">
    <property type="term" value="F:anti-sigma factor antagonist activity"/>
    <property type="evidence" value="ECO:0007669"/>
    <property type="project" value="InterPro"/>
</dbReference>
<dbReference type="AlphaFoldDB" id="A0A1J0ACG8"/>
<dbReference type="Pfam" id="PF01740">
    <property type="entry name" value="STAS"/>
    <property type="match status" value="1"/>
</dbReference>
<dbReference type="Gene3D" id="3.30.750.24">
    <property type="entry name" value="STAS domain"/>
    <property type="match status" value="1"/>
</dbReference>
<comment type="similarity">
    <text evidence="1 2">Belongs to the anti-sigma-factor antagonist family.</text>
</comment>
<dbReference type="PROSITE" id="PS50801">
    <property type="entry name" value="STAS"/>
    <property type="match status" value="1"/>
</dbReference>
<dbReference type="Proteomes" id="UP000180235">
    <property type="component" value="Chromosome"/>
</dbReference>
<dbReference type="SUPFAM" id="SSF52091">
    <property type="entry name" value="SpoIIaa-like"/>
    <property type="match status" value="1"/>
</dbReference>
<dbReference type="EMBL" id="CP017675">
    <property type="protein sequence ID" value="APB33615.1"/>
    <property type="molecule type" value="Genomic_DNA"/>
</dbReference>
<proteinExistence type="inferred from homology"/>
<accession>A0A1J0ACG8</accession>
<dbReference type="CDD" id="cd07043">
    <property type="entry name" value="STAS_anti-anti-sigma_factors"/>
    <property type="match status" value="1"/>
</dbReference>